<dbReference type="STRING" id="1247936.BN2475_240059"/>
<evidence type="ECO:0000313" key="3">
    <source>
        <dbReference type="Proteomes" id="UP000187012"/>
    </source>
</evidence>
<reference evidence="2 3" key="1">
    <citation type="submission" date="2016-12" db="EMBL/GenBank/DDBJ databases">
        <authorList>
            <person name="Song W.-J."/>
            <person name="Kurnit D.M."/>
        </authorList>
    </citation>
    <scope>NUCLEOTIDE SEQUENCE [LARGE SCALE GENOMIC DNA]</scope>
    <source>
        <strain evidence="2 3">STM7296</strain>
    </source>
</reference>
<sequence>MSAYIIFDIEVHDQRGYEEYRRLGAPTLATYGGRFLVRGGEAHTIEGSWSPKRVIVLEFDSISQARAWHQSAEYQAAREIRDRTAHSVGIIVQGT</sequence>
<name>A0A1N7RY86_9BURK</name>
<dbReference type="PANTHER" id="PTHR41521">
    <property type="match status" value="1"/>
</dbReference>
<gene>
    <name evidence="2" type="ORF">BN2475_240059</name>
</gene>
<dbReference type="EMBL" id="CYGX02000024">
    <property type="protein sequence ID" value="SIT40083.1"/>
    <property type="molecule type" value="Genomic_DNA"/>
</dbReference>
<dbReference type="OrthoDB" id="516779at2"/>
<organism evidence="2 3">
    <name type="scientific">Paraburkholderia ribeironis</name>
    <dbReference type="NCBI Taxonomy" id="1247936"/>
    <lineage>
        <taxon>Bacteria</taxon>
        <taxon>Pseudomonadati</taxon>
        <taxon>Pseudomonadota</taxon>
        <taxon>Betaproteobacteria</taxon>
        <taxon>Burkholderiales</taxon>
        <taxon>Burkholderiaceae</taxon>
        <taxon>Paraburkholderia</taxon>
    </lineage>
</organism>
<dbReference type="InterPro" id="IPR011008">
    <property type="entry name" value="Dimeric_a/b-barrel"/>
</dbReference>
<dbReference type="SUPFAM" id="SSF54909">
    <property type="entry name" value="Dimeric alpha+beta barrel"/>
    <property type="match status" value="1"/>
</dbReference>
<dbReference type="AlphaFoldDB" id="A0A1N7RY86"/>
<evidence type="ECO:0000259" key="1">
    <source>
        <dbReference type="Pfam" id="PF07045"/>
    </source>
</evidence>
<accession>A0A1N7RY86</accession>
<feature type="domain" description="DUF1330" evidence="1">
    <location>
        <begin position="2"/>
        <end position="94"/>
    </location>
</feature>
<keyword evidence="3" id="KW-1185">Reference proteome</keyword>
<dbReference type="RefSeq" id="WP_094779693.1">
    <property type="nucleotide sequence ID" value="NZ_CYGX02000024.1"/>
</dbReference>
<dbReference type="PANTHER" id="PTHR41521:SF4">
    <property type="entry name" value="BLR0684 PROTEIN"/>
    <property type="match status" value="1"/>
</dbReference>
<evidence type="ECO:0000313" key="2">
    <source>
        <dbReference type="EMBL" id="SIT40083.1"/>
    </source>
</evidence>
<dbReference type="InterPro" id="IPR010753">
    <property type="entry name" value="DUF1330"/>
</dbReference>
<dbReference type="Proteomes" id="UP000187012">
    <property type="component" value="Unassembled WGS sequence"/>
</dbReference>
<protein>
    <recommendedName>
        <fullName evidence="1">DUF1330 domain-containing protein</fullName>
    </recommendedName>
</protein>
<dbReference type="Gene3D" id="3.30.70.100">
    <property type="match status" value="1"/>
</dbReference>
<dbReference type="Pfam" id="PF07045">
    <property type="entry name" value="DUF1330"/>
    <property type="match status" value="1"/>
</dbReference>
<proteinExistence type="predicted"/>